<dbReference type="EMBL" id="LR900261">
    <property type="protein sequence ID" value="CAD7244956.1"/>
    <property type="molecule type" value="Genomic_DNA"/>
</dbReference>
<dbReference type="PANTHER" id="PTHR47705">
    <property type="entry name" value="AGAP000321-PA"/>
    <property type="match status" value="1"/>
</dbReference>
<protein>
    <recommendedName>
        <fullName evidence="1">Winged helix-turn-helix domain-containing protein</fullName>
    </recommendedName>
</protein>
<dbReference type="Pfam" id="PF22979">
    <property type="entry name" value="HTH_69"/>
    <property type="match status" value="1"/>
</dbReference>
<dbReference type="InterPro" id="IPR055121">
    <property type="entry name" value="HTH_69"/>
</dbReference>
<evidence type="ECO:0000313" key="3">
    <source>
        <dbReference type="Proteomes" id="UP000677054"/>
    </source>
</evidence>
<proteinExistence type="predicted"/>
<dbReference type="Gene3D" id="3.40.50.1580">
    <property type="entry name" value="Nucleoside phosphorylase domain"/>
    <property type="match status" value="1"/>
</dbReference>
<feature type="domain" description="Winged helix-turn-helix" evidence="1">
    <location>
        <begin position="164"/>
        <end position="219"/>
    </location>
</feature>
<gene>
    <name evidence="2" type="ORF">DSTB1V02_LOCUS4835</name>
</gene>
<dbReference type="EMBL" id="CAJPEV010000744">
    <property type="protein sequence ID" value="CAG0888171.1"/>
    <property type="molecule type" value="Genomic_DNA"/>
</dbReference>
<evidence type="ECO:0000313" key="2">
    <source>
        <dbReference type="EMBL" id="CAD7244956.1"/>
    </source>
</evidence>
<dbReference type="PANTHER" id="PTHR47705:SF1">
    <property type="entry name" value="PNP_UDP_1 DOMAIN-CONTAINING PROTEIN"/>
    <property type="match status" value="1"/>
</dbReference>
<dbReference type="GO" id="GO:0003824">
    <property type="term" value="F:catalytic activity"/>
    <property type="evidence" value="ECO:0007669"/>
    <property type="project" value="InterPro"/>
</dbReference>
<evidence type="ECO:0000259" key="1">
    <source>
        <dbReference type="Pfam" id="PF22979"/>
    </source>
</evidence>
<dbReference type="SUPFAM" id="SSF53167">
    <property type="entry name" value="Purine and uridine phosphorylases"/>
    <property type="match status" value="1"/>
</dbReference>
<keyword evidence="3" id="KW-1185">Reference proteome</keyword>
<dbReference type="Proteomes" id="UP000677054">
    <property type="component" value="Unassembled WGS sequence"/>
</dbReference>
<sequence length="568" mass="63483">MKKIVMTPRKKTENTTIIMMERQKVEEEEKQESTTRYVAGGDHSGLVINKQAIQVEIPPVHLSLEFHVFLVNAQTGKHSQESRTLRFWFRDGESEPETAQAFFTELVSPQDFPRDYVGFIKKIMKMMQRKFETIMRVEVELRTIATSDEPLHQNDVSFEDGIGAPVELSEAKVLEIIESSYPNIITRDEIAEQTKHSAEDVKPWLEQLKEKGVIRETTEGEGKVGYTRVTQDDTALHVVKQMPTIHSNAQPTIAIITANYCEKLAMDSMILNKTTYVRYTTIGESNVYTLGNVGAHRVVCTKLPSVGFTRGATIAAGSSTTRLLGTFQQVEYVILCGVGGGVPHYTDGLLHVRLGDIVCSASAAEGSPVYWYCEPVLERRNSEEAEKEISFQSRGWKPVSFILQDMAAQFKEQFESTGEAPWLTYMEEGGRELEDAEGSKFERPPFETDRLFMPIGRGDLIQVQHPALPDAKYEEQPRIHLGPVGSGREVSLKRGDLAASLNLRAWDSPFDSVIESILGNRKDAFIAVRGIADYRDGSRGKDWQPYAALAAAAFTKALICALPPITPT</sequence>
<dbReference type="GO" id="GO:0009116">
    <property type="term" value="P:nucleoside metabolic process"/>
    <property type="evidence" value="ECO:0007669"/>
    <property type="project" value="InterPro"/>
</dbReference>
<reference evidence="2" key="1">
    <citation type="submission" date="2020-11" db="EMBL/GenBank/DDBJ databases">
        <authorList>
            <person name="Tran Van P."/>
        </authorList>
    </citation>
    <scope>NUCLEOTIDE SEQUENCE</scope>
</reference>
<name>A0A7R9A6L5_9CRUS</name>
<dbReference type="InterPro" id="IPR035994">
    <property type="entry name" value="Nucleoside_phosphorylase_sf"/>
</dbReference>
<dbReference type="OrthoDB" id="1577640at2759"/>
<dbReference type="AlphaFoldDB" id="A0A7R9A6L5"/>
<organism evidence="2">
    <name type="scientific">Darwinula stevensoni</name>
    <dbReference type="NCBI Taxonomy" id="69355"/>
    <lineage>
        <taxon>Eukaryota</taxon>
        <taxon>Metazoa</taxon>
        <taxon>Ecdysozoa</taxon>
        <taxon>Arthropoda</taxon>
        <taxon>Crustacea</taxon>
        <taxon>Oligostraca</taxon>
        <taxon>Ostracoda</taxon>
        <taxon>Podocopa</taxon>
        <taxon>Podocopida</taxon>
        <taxon>Darwinulocopina</taxon>
        <taxon>Darwinuloidea</taxon>
        <taxon>Darwinulidae</taxon>
        <taxon>Darwinula</taxon>
    </lineage>
</organism>
<accession>A0A7R9A6L5</accession>